<sequence length="138" mass="15328">MKTKKKFGGERSLAIFTMLLRIVGAALIGIGIYFMFEDIKEFISENQTLFKTEPGEAVLQMVKYLWTKPEIMLYAILIAAGIGVWAICYILAIIVISLASWKGQALGRALLIIATILFPVPVLPSFGLFFVAISPQRE</sequence>
<keyword evidence="1" id="KW-0472">Membrane</keyword>
<keyword evidence="1" id="KW-1133">Transmembrane helix</keyword>
<feature type="transmembrane region" description="Helical" evidence="1">
    <location>
        <begin position="71"/>
        <end position="98"/>
    </location>
</feature>
<feature type="transmembrane region" description="Helical" evidence="1">
    <location>
        <begin position="110"/>
        <end position="133"/>
    </location>
</feature>
<dbReference type="RefSeq" id="WP_169580092.1">
    <property type="nucleotide sequence ID" value="NZ_CP051480.1"/>
</dbReference>
<accession>A0A858U645</accession>
<gene>
    <name evidence="2" type="ORF">HGG64_00880</name>
</gene>
<dbReference type="Proteomes" id="UP000501728">
    <property type="component" value="Chromosome"/>
</dbReference>
<keyword evidence="3" id="KW-1185">Reference proteome</keyword>
<name>A0A858U645_9MOLU</name>
<dbReference type="AlphaFoldDB" id="A0A858U645"/>
<evidence type="ECO:0000313" key="3">
    <source>
        <dbReference type="Proteomes" id="UP000501728"/>
    </source>
</evidence>
<organism evidence="2 3">
    <name type="scientific">Mycoplasma phocoeninasale</name>
    <dbReference type="NCBI Taxonomy" id="2726117"/>
    <lineage>
        <taxon>Bacteria</taxon>
        <taxon>Bacillati</taxon>
        <taxon>Mycoplasmatota</taxon>
        <taxon>Mollicutes</taxon>
        <taxon>Mycoplasmataceae</taxon>
        <taxon>Mycoplasma</taxon>
    </lineage>
</organism>
<protein>
    <submittedName>
        <fullName evidence="2">Uncharacterized protein</fullName>
    </submittedName>
</protein>
<dbReference type="EMBL" id="CP051480">
    <property type="protein sequence ID" value="QJG66268.1"/>
    <property type="molecule type" value="Genomic_DNA"/>
</dbReference>
<keyword evidence="1" id="KW-0812">Transmembrane</keyword>
<evidence type="ECO:0000313" key="2">
    <source>
        <dbReference type="EMBL" id="QJG66268.1"/>
    </source>
</evidence>
<dbReference type="KEGG" id="mphn:HGG64_00880"/>
<proteinExistence type="predicted"/>
<reference evidence="2 3" key="1">
    <citation type="submission" date="2020-04" db="EMBL/GenBank/DDBJ databases">
        <title>Novel Mycoplasma species detected in Phocoena phocoena (harbor porpoise) from the USA.</title>
        <authorList>
            <person name="Volokhov D.V."/>
        </authorList>
    </citation>
    <scope>NUCLEOTIDE SEQUENCE [LARGE SCALE GENOMIC DNA]</scope>
    <source>
        <strain evidence="2 3">C264-NAS</strain>
    </source>
</reference>
<evidence type="ECO:0000256" key="1">
    <source>
        <dbReference type="SAM" id="Phobius"/>
    </source>
</evidence>
<feature type="transmembrane region" description="Helical" evidence="1">
    <location>
        <begin position="12"/>
        <end position="36"/>
    </location>
</feature>